<protein>
    <submittedName>
        <fullName evidence="2">Uncharacterized protein</fullName>
    </submittedName>
</protein>
<feature type="compositionally biased region" description="Low complexity" evidence="1">
    <location>
        <begin position="62"/>
        <end position="71"/>
    </location>
</feature>
<dbReference type="EMBL" id="SJPI01000003">
    <property type="protein sequence ID" value="TWT49632.1"/>
    <property type="molecule type" value="Genomic_DNA"/>
</dbReference>
<sequence length="103" mass="11047">MQGNASLLGTWVHCPVCQAGFEFALPTNANDSAATEADHRSVTDTGIMRILGPYEPPSASQPKNEPANSEAPEPESDVVLQYKPSMTATTIEAIRNAFQNQQS</sequence>
<comment type="caution">
    <text evidence="2">The sequence shown here is derived from an EMBL/GenBank/DDBJ whole genome shotgun (WGS) entry which is preliminary data.</text>
</comment>
<evidence type="ECO:0000313" key="2">
    <source>
        <dbReference type="EMBL" id="TWT49632.1"/>
    </source>
</evidence>
<dbReference type="AlphaFoldDB" id="A0A5C5WIJ1"/>
<keyword evidence="3" id="KW-1185">Reference proteome</keyword>
<feature type="region of interest" description="Disordered" evidence="1">
    <location>
        <begin position="51"/>
        <end position="76"/>
    </location>
</feature>
<reference evidence="2 3" key="1">
    <citation type="submission" date="2019-02" db="EMBL/GenBank/DDBJ databases">
        <title>Deep-cultivation of Planctomycetes and their phenomic and genomic characterization uncovers novel biology.</title>
        <authorList>
            <person name="Wiegand S."/>
            <person name="Jogler M."/>
            <person name="Boedeker C."/>
            <person name="Pinto D."/>
            <person name="Vollmers J."/>
            <person name="Rivas-Marin E."/>
            <person name="Kohn T."/>
            <person name="Peeters S.H."/>
            <person name="Heuer A."/>
            <person name="Rast P."/>
            <person name="Oberbeckmann S."/>
            <person name="Bunk B."/>
            <person name="Jeske O."/>
            <person name="Meyerdierks A."/>
            <person name="Storesund J.E."/>
            <person name="Kallscheuer N."/>
            <person name="Luecker S."/>
            <person name="Lage O.M."/>
            <person name="Pohl T."/>
            <person name="Merkel B.J."/>
            <person name="Hornburger P."/>
            <person name="Mueller R.-W."/>
            <person name="Bruemmer F."/>
            <person name="Labrenz M."/>
            <person name="Spormann A.M."/>
            <person name="Op Den Camp H."/>
            <person name="Overmann J."/>
            <person name="Amann R."/>
            <person name="Jetten M.S.M."/>
            <person name="Mascher T."/>
            <person name="Medema M.H."/>
            <person name="Devos D.P."/>
            <person name="Kaster A.-K."/>
            <person name="Ovreas L."/>
            <person name="Rohde M."/>
            <person name="Galperin M.Y."/>
            <person name="Jogler C."/>
        </authorList>
    </citation>
    <scope>NUCLEOTIDE SEQUENCE [LARGE SCALE GENOMIC DNA]</scope>
    <source>
        <strain evidence="2 3">Pla22</strain>
    </source>
</reference>
<proteinExistence type="predicted"/>
<accession>A0A5C5WIJ1</accession>
<dbReference type="Proteomes" id="UP000316598">
    <property type="component" value="Unassembled WGS sequence"/>
</dbReference>
<name>A0A5C5WIJ1_9BACT</name>
<evidence type="ECO:0000313" key="3">
    <source>
        <dbReference type="Proteomes" id="UP000316598"/>
    </source>
</evidence>
<gene>
    <name evidence="2" type="ORF">Pla22_48290</name>
</gene>
<evidence type="ECO:0000256" key="1">
    <source>
        <dbReference type="SAM" id="MobiDB-lite"/>
    </source>
</evidence>
<organism evidence="2 3">
    <name type="scientific">Rubripirellula amarantea</name>
    <dbReference type="NCBI Taxonomy" id="2527999"/>
    <lineage>
        <taxon>Bacteria</taxon>
        <taxon>Pseudomonadati</taxon>
        <taxon>Planctomycetota</taxon>
        <taxon>Planctomycetia</taxon>
        <taxon>Pirellulales</taxon>
        <taxon>Pirellulaceae</taxon>
        <taxon>Rubripirellula</taxon>
    </lineage>
</organism>